<dbReference type="Pfam" id="PF10433">
    <property type="entry name" value="Beta-prop_RSE1_1st"/>
    <property type="match status" value="1"/>
</dbReference>
<evidence type="ECO:0000313" key="2">
    <source>
        <dbReference type="EMBL" id="CAD7635901.1"/>
    </source>
</evidence>
<dbReference type="InterPro" id="IPR018846">
    <property type="entry name" value="Beta-prop_RSE1/DDB1/CPSF1_1st"/>
</dbReference>
<evidence type="ECO:0000313" key="3">
    <source>
        <dbReference type="Proteomes" id="UP000759131"/>
    </source>
</evidence>
<dbReference type="PANTHER" id="PTHR10644">
    <property type="entry name" value="DNA REPAIR/RNA PROCESSING CPSF FAMILY"/>
    <property type="match status" value="1"/>
</dbReference>
<organism evidence="2">
    <name type="scientific">Medioppia subpectinata</name>
    <dbReference type="NCBI Taxonomy" id="1979941"/>
    <lineage>
        <taxon>Eukaryota</taxon>
        <taxon>Metazoa</taxon>
        <taxon>Ecdysozoa</taxon>
        <taxon>Arthropoda</taxon>
        <taxon>Chelicerata</taxon>
        <taxon>Arachnida</taxon>
        <taxon>Acari</taxon>
        <taxon>Acariformes</taxon>
        <taxon>Sarcoptiformes</taxon>
        <taxon>Oribatida</taxon>
        <taxon>Brachypylina</taxon>
        <taxon>Oppioidea</taxon>
        <taxon>Oppiidae</taxon>
        <taxon>Medioppia</taxon>
    </lineage>
</organism>
<protein>
    <recommendedName>
        <fullName evidence="1">RSE1/DDB1/CPSF1 first beta-propeller domain-containing protein</fullName>
    </recommendedName>
</protein>
<reference evidence="2" key="1">
    <citation type="submission" date="2020-11" db="EMBL/GenBank/DDBJ databases">
        <authorList>
            <person name="Tran Van P."/>
        </authorList>
    </citation>
    <scope>NUCLEOTIDE SEQUENCE</scope>
</reference>
<dbReference type="Proteomes" id="UP000759131">
    <property type="component" value="Unassembled WGS sequence"/>
</dbReference>
<dbReference type="OrthoDB" id="433457at2759"/>
<sequence>MTYNYVVTAHKGSGVSNCVTGNFTSPTDLNLLIAKSTRIEIYLVTAEGLRPMKEISIYGRVTVMKTFRPEGEKKDLLFLLTYKYNASILECIRGEGEAFEVVTRAHGNVADTISRPSETGSIGMIEPNGKLIGLRLYDGLFKVIPLERESKELKAFNIRMEELNVSD</sequence>
<name>A0A7R9Q7Y5_9ACAR</name>
<feature type="non-terminal residue" evidence="2">
    <location>
        <position position="1"/>
    </location>
</feature>
<proteinExistence type="predicted"/>
<feature type="domain" description="RSE1/DDB1/CPSF1 first beta-propeller" evidence="1">
    <location>
        <begin position="15"/>
        <end position="164"/>
    </location>
</feature>
<keyword evidence="3" id="KW-1185">Reference proteome</keyword>
<dbReference type="Gene3D" id="2.130.10.10">
    <property type="entry name" value="YVTN repeat-like/Quinoprotein amine dehydrogenase"/>
    <property type="match status" value="1"/>
</dbReference>
<dbReference type="AlphaFoldDB" id="A0A7R9Q7Y5"/>
<dbReference type="EMBL" id="CAJPIZ010017949">
    <property type="protein sequence ID" value="CAG2116331.1"/>
    <property type="molecule type" value="Genomic_DNA"/>
</dbReference>
<gene>
    <name evidence="2" type="ORF">OSB1V03_LOCUS16292</name>
</gene>
<evidence type="ECO:0000259" key="1">
    <source>
        <dbReference type="Pfam" id="PF10433"/>
    </source>
</evidence>
<dbReference type="InterPro" id="IPR015943">
    <property type="entry name" value="WD40/YVTN_repeat-like_dom_sf"/>
</dbReference>
<dbReference type="EMBL" id="OC872524">
    <property type="protein sequence ID" value="CAD7635901.1"/>
    <property type="molecule type" value="Genomic_DNA"/>
</dbReference>
<dbReference type="InterPro" id="IPR050358">
    <property type="entry name" value="RSE1/DDB1/CFT1"/>
</dbReference>
<accession>A0A7R9Q7Y5</accession>